<feature type="region of interest" description="Disordered" evidence="1">
    <location>
        <begin position="1"/>
        <end position="60"/>
    </location>
</feature>
<name>A0A9W5YJ84_9EURO</name>
<feature type="compositionally biased region" description="Polar residues" evidence="1">
    <location>
        <begin position="1"/>
        <end position="11"/>
    </location>
</feature>
<protein>
    <submittedName>
        <fullName evidence="2">Uncharacterized protein</fullName>
    </submittedName>
</protein>
<dbReference type="AlphaFoldDB" id="A0A9W5YJ84"/>
<evidence type="ECO:0000313" key="2">
    <source>
        <dbReference type="EMBL" id="GKZ18910.1"/>
    </source>
</evidence>
<reference evidence="2" key="1">
    <citation type="submission" date="2022-07" db="EMBL/GenBank/DDBJ databases">
        <title>Taxonomy of Aspergillus series Nigri: significant species reduction supported by multi-species coalescent approaches.</title>
        <authorList>
            <person name="Bian C."/>
            <person name="Kusuya Y."/>
            <person name="Sklenar F."/>
            <person name="D'hooge E."/>
            <person name="Yaguchi T."/>
            <person name="Takahashi H."/>
            <person name="Hubka V."/>
        </authorList>
    </citation>
    <scope>NUCLEOTIDE SEQUENCE</scope>
    <source>
        <strain evidence="2">CBS 733.88</strain>
    </source>
</reference>
<evidence type="ECO:0000313" key="3">
    <source>
        <dbReference type="Proteomes" id="UP001143548"/>
    </source>
</evidence>
<organism evidence="2 3">
    <name type="scientific">Aspergillus brasiliensis</name>
    <dbReference type="NCBI Taxonomy" id="319629"/>
    <lineage>
        <taxon>Eukaryota</taxon>
        <taxon>Fungi</taxon>
        <taxon>Dikarya</taxon>
        <taxon>Ascomycota</taxon>
        <taxon>Pezizomycotina</taxon>
        <taxon>Eurotiomycetes</taxon>
        <taxon>Eurotiomycetidae</taxon>
        <taxon>Eurotiales</taxon>
        <taxon>Aspergillaceae</taxon>
        <taxon>Aspergillus</taxon>
        <taxon>Aspergillus subgen. Circumdati</taxon>
    </lineage>
</organism>
<proteinExistence type="predicted"/>
<accession>A0A9W5YJ84</accession>
<dbReference type="Proteomes" id="UP001143548">
    <property type="component" value="Unassembled WGS sequence"/>
</dbReference>
<evidence type="ECO:0000256" key="1">
    <source>
        <dbReference type="SAM" id="MobiDB-lite"/>
    </source>
</evidence>
<dbReference type="EMBL" id="BROQ01000015">
    <property type="protein sequence ID" value="GKZ18910.1"/>
    <property type="molecule type" value="Genomic_DNA"/>
</dbReference>
<sequence length="224" mass="24685">MSRPSRTQQLLNPKLRPQLSADVPSDSSRTKGLATEILAKREEERGRKREHDEADPLDSLGHTHDLLLAMGTMMQEGAMAEQGPSLPIFLDQERDAIAMRPLMILQSPTPPETEILVPDRVNGRVTETPGEGVESPALKNEAGLDTCHGTVNDETGLEVRAWITAESPERDGLRRQRSSRSVAILPREIIGMLRATRGRMGVAKAARRLRPVREVSVLTASVLH</sequence>
<feature type="compositionally biased region" description="Basic and acidic residues" evidence="1">
    <location>
        <begin position="38"/>
        <end position="54"/>
    </location>
</feature>
<gene>
    <name evidence="2" type="ORF">AbraCBS73388_002665</name>
</gene>
<comment type="caution">
    <text evidence="2">The sequence shown here is derived from an EMBL/GenBank/DDBJ whole genome shotgun (WGS) entry which is preliminary data.</text>
</comment>